<feature type="chain" id="PRO_5003179960" evidence="1">
    <location>
        <begin position="21"/>
        <end position="93"/>
    </location>
</feature>
<feature type="signal peptide" evidence="1">
    <location>
        <begin position="1"/>
        <end position="20"/>
    </location>
</feature>
<keyword evidence="2" id="KW-0378">Hydrolase</keyword>
<protein>
    <submittedName>
        <fullName evidence="2">Cellobiohydrolase I</fullName>
    </submittedName>
</protein>
<reference evidence="2" key="1">
    <citation type="submission" date="2010-10" db="EMBL/GenBank/DDBJ databases">
        <title>Structure and activity of microbial communities in coniferous forest topsoil.</title>
        <authorList>
            <person name="Baldrian P."/>
            <person name="Kolarik M."/>
            <person name="Stursova M."/>
            <person name="Kopecky J."/>
            <person name="Valaskova V."/>
            <person name="Vetrovsky T."/>
            <person name="Zifcakova L."/>
            <person name="Snajdr J."/>
            <person name="Riedl J."/>
            <person name="Vlcek C."/>
            <person name="Voriskova J."/>
        </authorList>
    </citation>
    <scope>NUCLEOTIDE SEQUENCE</scope>
    <source>
        <strain evidence="2">CCF3093</strain>
    </source>
</reference>
<evidence type="ECO:0000256" key="1">
    <source>
        <dbReference type="SAM" id="SignalP"/>
    </source>
</evidence>
<keyword evidence="1" id="KW-0732">Signal</keyword>
<dbReference type="AlphaFoldDB" id="E3Q0D0"/>
<name>E3Q0D0_9EURO</name>
<feature type="non-terminal residue" evidence="2">
    <location>
        <position position="1"/>
    </location>
</feature>
<proteinExistence type="predicted"/>
<feature type="non-terminal residue" evidence="2">
    <location>
        <position position="93"/>
    </location>
</feature>
<sequence length="93" mass="10775">TTWLHGQPLRCNLLLTTLHAQLTVPSTGQTTRALRNHDCWRCSDFEVQDWKQRRISHVPDGLRDHVQEVRFTWPGIHVRCGCLATSLRAERCS</sequence>
<accession>E3Q0D0</accession>
<organism evidence="2">
    <name type="scientific">Phialophora cinerescens</name>
    <dbReference type="NCBI Taxonomy" id="91934"/>
    <lineage>
        <taxon>Eukaryota</taxon>
        <taxon>Fungi</taxon>
        <taxon>Dikarya</taxon>
        <taxon>Ascomycota</taxon>
        <taxon>Pezizomycotina</taxon>
        <taxon>Eurotiomycetes</taxon>
        <taxon>Chaetothyriomycetidae</taxon>
        <taxon>Chaetothyriales</taxon>
        <taxon>Herpotrichiellaceae</taxon>
        <taxon>Phialophora</taxon>
    </lineage>
</organism>
<evidence type="ECO:0000313" key="2">
    <source>
        <dbReference type="EMBL" id="CBX31943.1"/>
    </source>
</evidence>
<dbReference type="EMBL" id="FR714425">
    <property type="protein sequence ID" value="CBX31943.1"/>
    <property type="molecule type" value="Genomic_DNA"/>
</dbReference>
<dbReference type="GO" id="GO:0016787">
    <property type="term" value="F:hydrolase activity"/>
    <property type="evidence" value="ECO:0007669"/>
    <property type="project" value="UniProtKB-KW"/>
</dbReference>
<gene>
    <name evidence="2" type="primary">cbhi</name>
</gene>